<sequence>MPRPSQNIPFPIKMKTLLKMSIQRLRYAQEKGESTAKQSRRDVAKLLKNGKETKALFKVETLINDDNHMELLEIMELYCELLHARYQLVGTIRDEIDLIENHMDDGINEAIRAIVFASIHIPEIKEIQQLKELFKFKFGLDFIKSIVDEKVGVPERVINKCCPKLPSEELVELYTIEIARVYDAPYNKMDENKQDEVGTEETGSKEHLKQDNLQKETSNTGSNEASNKESVTPKVSESLKRAIHTKEQKNTQDLELEDLKKRFEALRH</sequence>
<name>A0A376B2Q2_9ASCO</name>
<evidence type="ECO:0000256" key="1">
    <source>
        <dbReference type="ARBA" id="ARBA00005536"/>
    </source>
</evidence>
<evidence type="ECO:0000313" key="4">
    <source>
        <dbReference type="Proteomes" id="UP000262825"/>
    </source>
</evidence>
<dbReference type="PANTHER" id="PTHR12161">
    <property type="entry name" value="IST1 FAMILY MEMBER"/>
    <property type="match status" value="1"/>
</dbReference>
<gene>
    <name evidence="3" type="ORF">SCODWIG_00171</name>
</gene>
<dbReference type="InterPro" id="IPR005061">
    <property type="entry name" value="Ist1"/>
</dbReference>
<dbReference type="Proteomes" id="UP000262825">
    <property type="component" value="Unassembled WGS sequence"/>
</dbReference>
<evidence type="ECO:0000256" key="2">
    <source>
        <dbReference type="SAM" id="MobiDB-lite"/>
    </source>
</evidence>
<dbReference type="VEuPathDB" id="FungiDB:SCODWIG_00171"/>
<keyword evidence="4" id="KW-1185">Reference proteome</keyword>
<proteinExistence type="inferred from homology"/>
<accession>A0A376B2Q2</accession>
<dbReference type="EMBL" id="UFAJ01000011">
    <property type="protein sequence ID" value="SSD58410.1"/>
    <property type="molecule type" value="Genomic_DNA"/>
</dbReference>
<feature type="region of interest" description="Disordered" evidence="2">
    <location>
        <begin position="191"/>
        <end position="258"/>
    </location>
</feature>
<evidence type="ECO:0008006" key="5">
    <source>
        <dbReference type="Google" id="ProtNLM"/>
    </source>
</evidence>
<dbReference type="GO" id="GO:0015031">
    <property type="term" value="P:protein transport"/>
    <property type="evidence" value="ECO:0007669"/>
    <property type="project" value="InterPro"/>
</dbReference>
<dbReference type="AlphaFoldDB" id="A0A376B2Q2"/>
<dbReference type="Pfam" id="PF03398">
    <property type="entry name" value="Ist1"/>
    <property type="match status" value="1"/>
</dbReference>
<dbReference type="PANTHER" id="PTHR12161:SF5">
    <property type="entry name" value="IST1 HOMOLOG"/>
    <property type="match status" value="1"/>
</dbReference>
<feature type="compositionally biased region" description="Polar residues" evidence="2">
    <location>
        <begin position="215"/>
        <end position="235"/>
    </location>
</feature>
<feature type="compositionally biased region" description="Basic and acidic residues" evidence="2">
    <location>
        <begin position="191"/>
        <end position="214"/>
    </location>
</feature>
<protein>
    <recommendedName>
        <fullName evidence="5">Vacuolar protein sorting-associated protein IST1</fullName>
    </recommendedName>
</protein>
<reference evidence="4" key="1">
    <citation type="submission" date="2018-06" db="EMBL/GenBank/DDBJ databases">
        <authorList>
            <person name="Guldener U."/>
        </authorList>
    </citation>
    <scope>NUCLEOTIDE SEQUENCE [LARGE SCALE GENOMIC DNA]</scope>
    <source>
        <strain evidence="4">UTAD17</strain>
    </source>
</reference>
<organism evidence="3 4">
    <name type="scientific">Saccharomycodes ludwigii</name>
    <dbReference type="NCBI Taxonomy" id="36035"/>
    <lineage>
        <taxon>Eukaryota</taxon>
        <taxon>Fungi</taxon>
        <taxon>Dikarya</taxon>
        <taxon>Ascomycota</taxon>
        <taxon>Saccharomycotina</taxon>
        <taxon>Saccharomycetes</taxon>
        <taxon>Saccharomycodales</taxon>
        <taxon>Saccharomycodaceae</taxon>
        <taxon>Saccharomycodes</taxon>
    </lineage>
</organism>
<feature type="compositionally biased region" description="Basic and acidic residues" evidence="2">
    <location>
        <begin position="237"/>
        <end position="258"/>
    </location>
</feature>
<dbReference type="FunFam" id="1.20.1260.60:FF:000002">
    <property type="entry name" value="Vacuolar protein sorting-associated protein IST1"/>
    <property type="match status" value="1"/>
</dbReference>
<dbReference type="Gene3D" id="1.20.1260.60">
    <property type="entry name" value="Vacuolar protein sorting-associated protein Ist1"/>
    <property type="match status" value="1"/>
</dbReference>
<evidence type="ECO:0000313" key="3">
    <source>
        <dbReference type="EMBL" id="SSD58410.1"/>
    </source>
</evidence>
<dbReference type="InterPro" id="IPR042277">
    <property type="entry name" value="IST1-like"/>
</dbReference>
<comment type="similarity">
    <text evidence="1">Belongs to the IST1 family.</text>
</comment>